<feature type="compositionally biased region" description="Polar residues" evidence="1">
    <location>
        <begin position="60"/>
        <end position="72"/>
    </location>
</feature>
<dbReference type="RefSeq" id="XP_069312097.1">
    <property type="nucleotide sequence ID" value="XM_069447192.1"/>
</dbReference>
<dbReference type="GeneID" id="96082177"/>
<feature type="region of interest" description="Disordered" evidence="1">
    <location>
        <begin position="1206"/>
        <end position="1230"/>
    </location>
</feature>
<reference evidence="2 3" key="1">
    <citation type="submission" date="2024-09" db="EMBL/GenBank/DDBJ databases">
        <title>T2T genomes of carrot and Alternaria dauci and their utility for understanding host-pathogen interaction during carrot leaf blight disease.</title>
        <authorList>
            <person name="Liu W."/>
            <person name="Xu S."/>
            <person name="Ou C."/>
            <person name="Liu X."/>
            <person name="Zhuang F."/>
            <person name="Deng X.W."/>
        </authorList>
    </citation>
    <scope>NUCLEOTIDE SEQUENCE [LARGE SCALE GENOMIC DNA]</scope>
    <source>
        <strain evidence="2 3">A2016</strain>
    </source>
</reference>
<name>A0ABR3UYI2_9PLEO</name>
<accession>A0ABR3UYI2</accession>
<feature type="region of interest" description="Disordered" evidence="1">
    <location>
        <begin position="1086"/>
        <end position="1170"/>
    </location>
</feature>
<evidence type="ECO:0000256" key="1">
    <source>
        <dbReference type="SAM" id="MobiDB-lite"/>
    </source>
</evidence>
<feature type="compositionally biased region" description="Polar residues" evidence="1">
    <location>
        <begin position="740"/>
        <end position="753"/>
    </location>
</feature>
<feature type="region of interest" description="Disordered" evidence="1">
    <location>
        <begin position="1446"/>
        <end position="1471"/>
    </location>
</feature>
<feature type="compositionally biased region" description="Polar residues" evidence="1">
    <location>
        <begin position="987"/>
        <end position="999"/>
    </location>
</feature>
<feature type="region of interest" description="Disordered" evidence="1">
    <location>
        <begin position="682"/>
        <end position="756"/>
    </location>
</feature>
<feature type="region of interest" description="Disordered" evidence="1">
    <location>
        <begin position="856"/>
        <end position="917"/>
    </location>
</feature>
<organism evidence="2 3">
    <name type="scientific">Alternaria dauci</name>
    <dbReference type="NCBI Taxonomy" id="48095"/>
    <lineage>
        <taxon>Eukaryota</taxon>
        <taxon>Fungi</taxon>
        <taxon>Dikarya</taxon>
        <taxon>Ascomycota</taxon>
        <taxon>Pezizomycotina</taxon>
        <taxon>Dothideomycetes</taxon>
        <taxon>Pleosporomycetidae</taxon>
        <taxon>Pleosporales</taxon>
        <taxon>Pleosporineae</taxon>
        <taxon>Pleosporaceae</taxon>
        <taxon>Alternaria</taxon>
        <taxon>Alternaria sect. Porri</taxon>
    </lineage>
</organism>
<feature type="compositionally biased region" description="Acidic residues" evidence="1">
    <location>
        <begin position="726"/>
        <end position="736"/>
    </location>
</feature>
<dbReference type="Proteomes" id="UP001578633">
    <property type="component" value="Chromosome 1"/>
</dbReference>
<feature type="region of interest" description="Disordered" evidence="1">
    <location>
        <begin position="1"/>
        <end position="79"/>
    </location>
</feature>
<feature type="region of interest" description="Disordered" evidence="1">
    <location>
        <begin position="301"/>
        <end position="344"/>
    </location>
</feature>
<evidence type="ECO:0000313" key="3">
    <source>
        <dbReference type="Proteomes" id="UP001578633"/>
    </source>
</evidence>
<feature type="compositionally biased region" description="Acidic residues" evidence="1">
    <location>
        <begin position="1215"/>
        <end position="1230"/>
    </location>
</feature>
<protein>
    <recommendedName>
        <fullName evidence="4">Nuclear pore complex protein</fullName>
    </recommendedName>
</protein>
<sequence>MSSSQGHSFDFRFGQSDATDAPKPGFQPKPLRARKQRGQDYDPSLTANMGPPDVQMVPEHSNTNTKQQQPRTEGQGVNHDSLRTTNFQTIKEHIEDICTLFGSTDRMSNLNATALATSWETRLWNVSFGHSDQVSAYTASIAEADKNLTKWITNWESAQEDSSDERTGRQSFVDHVQKYHTHELEYTTRTGSSNGLVSTEDKHRQVLRKLLIEELKEMKDILPTSHSLSKFDAAKVAHRWEKENWNAACEKGLNVIDHVEHTEKECEDLHLWAEYRDDYPDEDIRMTGTARFSDFIRKRLDPEDSEASSQDGDGQETHDSADESYTNDGDSDIGSEDEYEDEEQAYATKKGYLKDCVIIYLHQYTNNPDELIDRWQEKLLLQARAKGGGFDNYKQSLYNDLDSVEACRDNWDRVVEDIGCTGHKLFSELVEECSEEAIAELRRQVEEKELGHRHECLLNSDKFIESLDFQDQQRREHRLTIRNSIGDAKSLIDDSHELSDIEAIALAAHWETQFWTDGPDFNAYLLKIVEFEIDLMEWMQSWQLPLENDRTGEQNFVGYARLNPDRSVLRCELRRVLDSISSKLSSDDQLAGFSTQAVAETREGDIWVIAGESMDKQLKLVRDECTMLYRWDTHWAEVCDKDLTGEENFRRYYDQHLGTSHLHDPNPEDHGLDEKTADDLLDLAGGNDAASDDVEDDAGSSESSDEFENNDQRSVSPHSSKPHDSSDDEDANEAVESDTKNQSGEQSSDSSVPLTIPSLPLAAPQAVEQNQVTELMQIDDSTQEQDMDTTQDIPVSSNQPLVANNASISGVTAPANMYSQHQMIAPAPNHKTVHAEEGTAMDGVSYHLPSHEVEMLDDDSNSPAQKEAVDTTPAAGFATDSATSMTDTEMVGADIPQTLEVKSKQPQTSTKTTTGNSPGLFGTFAAASNNFWSAAPTFNRPALSAKKDSTPPTSIFNTQGLSFLPTTASGTTPFTFAMSNPDVPQITPQSPFPSAQTVEEQPGESLVAPTEAKSKFVSANVSRNGGEKDEKDLVAEKPKAADAKTTVSVPAVVAAPQATSVFTFKLSKGGFVPAVPSGFDAGSWNGSFDFNPPGEEDASDAVSSLGGVDSVSETTEDQKPEIDGPVDGAGADDSHDASHSAPVETDVDPTSGPEEARQGSPAAEKESSSTEIVMDLLSSQLARLDGVAEQMERIDAINAEADACEQAAALQSSVEDSEEESEEEPEETLEDCSEEIKQITLDVQACVAYWVDVNLSNNAPLAFIKIVEDLRTTAAKFTDEGDWTSPSALSKIEALAAKWQSFTDTIKALINISTYFHPDYDYRFGRSAEKYRVDIEMMSEYDILSRLPGALDRWAEEANKRRESRENMSQYMKNEILKMKSLYQDYYTALEALQASIDCEEMKRFADETLVDFHTKIVRASVEFDLQDMEVPQILSNPLECGGSVKAAQETSAHTKQRKSLPNVIADDEEW</sequence>
<evidence type="ECO:0000313" key="2">
    <source>
        <dbReference type="EMBL" id="KAL1801513.1"/>
    </source>
</evidence>
<feature type="region of interest" description="Disordered" evidence="1">
    <location>
        <begin position="987"/>
        <end position="1008"/>
    </location>
</feature>
<feature type="compositionally biased region" description="Acidic residues" evidence="1">
    <location>
        <begin position="690"/>
        <end position="709"/>
    </location>
</feature>
<feature type="compositionally biased region" description="Acidic residues" evidence="1">
    <location>
        <begin position="329"/>
        <end position="344"/>
    </location>
</feature>
<proteinExistence type="predicted"/>
<gene>
    <name evidence="2" type="ORF">ACET3X_001855</name>
</gene>
<comment type="caution">
    <text evidence="2">The sequence shown here is derived from an EMBL/GenBank/DDBJ whole genome shotgun (WGS) entry which is preliminary data.</text>
</comment>
<dbReference type="EMBL" id="JBHGVX010000001">
    <property type="protein sequence ID" value="KAL1801513.1"/>
    <property type="molecule type" value="Genomic_DNA"/>
</dbReference>
<evidence type="ECO:0008006" key="4">
    <source>
        <dbReference type="Google" id="ProtNLM"/>
    </source>
</evidence>
<feature type="compositionally biased region" description="Low complexity" evidence="1">
    <location>
        <begin position="904"/>
        <end position="917"/>
    </location>
</feature>
<keyword evidence="3" id="KW-1185">Reference proteome</keyword>